<dbReference type="InterPro" id="IPR036179">
    <property type="entry name" value="Ig-like_dom_sf"/>
</dbReference>
<evidence type="ECO:0000256" key="1">
    <source>
        <dbReference type="ARBA" id="ARBA00022729"/>
    </source>
</evidence>
<dbReference type="PROSITE" id="PS50835">
    <property type="entry name" value="IG_LIKE"/>
    <property type="match status" value="1"/>
</dbReference>
<name>A0A9W9Y7C0_9CNID</name>
<protein>
    <recommendedName>
        <fullName evidence="6">Ig-like domain-containing protein</fullName>
    </recommendedName>
</protein>
<dbReference type="OrthoDB" id="10253954at2759"/>
<dbReference type="InterPro" id="IPR003598">
    <property type="entry name" value="Ig_sub2"/>
</dbReference>
<reference evidence="7" key="1">
    <citation type="submission" date="2023-01" db="EMBL/GenBank/DDBJ databases">
        <title>Genome assembly of the deep-sea coral Lophelia pertusa.</title>
        <authorList>
            <person name="Herrera S."/>
            <person name="Cordes E."/>
        </authorList>
    </citation>
    <scope>NUCLEOTIDE SEQUENCE</scope>
    <source>
        <strain evidence="7">USNM1676648</strain>
        <tissue evidence="7">Polyp</tissue>
    </source>
</reference>
<dbReference type="InterPro" id="IPR051170">
    <property type="entry name" value="Neural/epithelial_adhesion"/>
</dbReference>
<keyword evidence="8" id="KW-1185">Reference proteome</keyword>
<comment type="caution">
    <text evidence="7">The sequence shown here is derived from an EMBL/GenBank/DDBJ whole genome shotgun (WGS) entry which is preliminary data.</text>
</comment>
<dbReference type="InterPro" id="IPR007110">
    <property type="entry name" value="Ig-like_dom"/>
</dbReference>
<dbReference type="Pfam" id="PF07679">
    <property type="entry name" value="I-set"/>
    <property type="match status" value="1"/>
</dbReference>
<dbReference type="PANTHER" id="PTHR12231">
    <property type="entry name" value="CTX-RELATED TYPE I TRANSMEMBRANE PROTEIN"/>
    <property type="match status" value="1"/>
</dbReference>
<feature type="region of interest" description="Disordered" evidence="5">
    <location>
        <begin position="1"/>
        <end position="20"/>
    </location>
</feature>
<keyword evidence="4" id="KW-0393">Immunoglobulin domain</keyword>
<dbReference type="PANTHER" id="PTHR12231:SF253">
    <property type="entry name" value="DPR-INTERACTING PROTEIN ETA, ISOFORM B-RELATED"/>
    <property type="match status" value="1"/>
</dbReference>
<dbReference type="InterPro" id="IPR013783">
    <property type="entry name" value="Ig-like_fold"/>
</dbReference>
<sequence length="122" mass="13459">MGTPGIPGESKTTDNHRVGSPRVLVSPSILTVNENQTARFHCAASGDPKPIIVWRKDGTVLRNGHKYRVLRDGELTVKHAQYNDRGVYECVARTNLERAEAFTDLVVRGQYQENLSGVGIVT</sequence>
<proteinExistence type="predicted"/>
<dbReference type="EMBL" id="MU827847">
    <property type="protein sequence ID" value="KAJ7318669.1"/>
    <property type="molecule type" value="Genomic_DNA"/>
</dbReference>
<evidence type="ECO:0000256" key="4">
    <source>
        <dbReference type="ARBA" id="ARBA00023319"/>
    </source>
</evidence>
<gene>
    <name evidence="7" type="ORF">OS493_037375</name>
</gene>
<accession>A0A9W9Y7C0</accession>
<dbReference type="SMART" id="SM00408">
    <property type="entry name" value="IGc2"/>
    <property type="match status" value="1"/>
</dbReference>
<dbReference type="Gene3D" id="2.60.40.10">
    <property type="entry name" value="Immunoglobulins"/>
    <property type="match status" value="1"/>
</dbReference>
<evidence type="ECO:0000256" key="5">
    <source>
        <dbReference type="SAM" id="MobiDB-lite"/>
    </source>
</evidence>
<dbReference type="Proteomes" id="UP001163046">
    <property type="component" value="Unassembled WGS sequence"/>
</dbReference>
<keyword evidence="1" id="KW-0732">Signal</keyword>
<dbReference type="InterPro" id="IPR003599">
    <property type="entry name" value="Ig_sub"/>
</dbReference>
<dbReference type="SUPFAM" id="SSF48726">
    <property type="entry name" value="Immunoglobulin"/>
    <property type="match status" value="1"/>
</dbReference>
<keyword evidence="3" id="KW-1015">Disulfide bond</keyword>
<organism evidence="7 8">
    <name type="scientific">Desmophyllum pertusum</name>
    <dbReference type="NCBI Taxonomy" id="174260"/>
    <lineage>
        <taxon>Eukaryota</taxon>
        <taxon>Metazoa</taxon>
        <taxon>Cnidaria</taxon>
        <taxon>Anthozoa</taxon>
        <taxon>Hexacorallia</taxon>
        <taxon>Scleractinia</taxon>
        <taxon>Caryophylliina</taxon>
        <taxon>Caryophylliidae</taxon>
        <taxon>Desmophyllum</taxon>
    </lineage>
</organism>
<feature type="domain" description="Ig-like" evidence="6">
    <location>
        <begin position="21"/>
        <end position="103"/>
    </location>
</feature>
<dbReference type="InterPro" id="IPR013098">
    <property type="entry name" value="Ig_I-set"/>
</dbReference>
<dbReference type="AlphaFoldDB" id="A0A9W9Y7C0"/>
<evidence type="ECO:0000313" key="7">
    <source>
        <dbReference type="EMBL" id="KAJ7318669.1"/>
    </source>
</evidence>
<evidence type="ECO:0000313" key="8">
    <source>
        <dbReference type="Proteomes" id="UP001163046"/>
    </source>
</evidence>
<keyword evidence="2" id="KW-0677">Repeat</keyword>
<evidence type="ECO:0000256" key="3">
    <source>
        <dbReference type="ARBA" id="ARBA00023157"/>
    </source>
</evidence>
<dbReference type="FunFam" id="2.60.40.10:FF:000032">
    <property type="entry name" value="palladin isoform X1"/>
    <property type="match status" value="1"/>
</dbReference>
<evidence type="ECO:0000259" key="6">
    <source>
        <dbReference type="PROSITE" id="PS50835"/>
    </source>
</evidence>
<dbReference type="SMART" id="SM00409">
    <property type="entry name" value="IG"/>
    <property type="match status" value="1"/>
</dbReference>
<evidence type="ECO:0000256" key="2">
    <source>
        <dbReference type="ARBA" id="ARBA00022737"/>
    </source>
</evidence>